<dbReference type="Proteomes" id="UP000444721">
    <property type="component" value="Unassembled WGS sequence"/>
</dbReference>
<dbReference type="PROSITE" id="PS00750">
    <property type="entry name" value="TCP1_1"/>
    <property type="match status" value="1"/>
</dbReference>
<evidence type="ECO:0000256" key="8">
    <source>
        <dbReference type="ARBA" id="ARBA00023186"/>
    </source>
</evidence>
<dbReference type="InterPro" id="IPR017998">
    <property type="entry name" value="Chaperone_TCP-1"/>
</dbReference>
<dbReference type="Pfam" id="PF00118">
    <property type="entry name" value="Cpn60_TCP1"/>
    <property type="match status" value="1"/>
</dbReference>
<evidence type="ECO:0000256" key="1">
    <source>
        <dbReference type="ARBA" id="ARBA00004496"/>
    </source>
</evidence>
<keyword evidence="8 11" id="KW-0143">Chaperone</keyword>
<dbReference type="Gene3D" id="3.30.260.10">
    <property type="entry name" value="TCP-1-like chaperonin intermediate domain"/>
    <property type="match status" value="1"/>
</dbReference>
<dbReference type="GO" id="GO:0016887">
    <property type="term" value="F:ATP hydrolysis activity"/>
    <property type="evidence" value="ECO:0007669"/>
    <property type="project" value="InterPro"/>
</dbReference>
<dbReference type="InterPro" id="IPR027409">
    <property type="entry name" value="GroEL-like_apical_dom_sf"/>
</dbReference>
<evidence type="ECO:0000256" key="11">
    <source>
        <dbReference type="RuleBase" id="RU004187"/>
    </source>
</evidence>
<dbReference type="SUPFAM" id="SSF54849">
    <property type="entry name" value="GroEL-intermediate domain like"/>
    <property type="match status" value="1"/>
</dbReference>
<comment type="function">
    <text evidence="9">Implicated in mitochondrial protein import and macromolecular assembly. May facilitate the correct folding of imported proteins. May also prevent misfolding and promote the refolding and proper assembly of unfolded polypeptides generated under stress conditions in the mitochondrial matrix.</text>
</comment>
<sequence length="554" mass="59907">MSKGASLNFKQHDLTSYLKSGSTHFSGLNAVTLRNIEACQNLSKIVRTSMGPNGMNKIVVNHLEKLFISKDTATILKELEVIHPAAKIVVMATQAQEQEAGDGTNFVACFTGELLAQSENLIRMGLHIPDIILGYKKAGLKALEILETLGVDKVTDIRNVAQVTRAIRSAVGSKVLGMDDFLAPLIAEACVAVCPKVASRFSVENIRTAKIPGGSVYDSKVLKGFAFVRDSEGSIKHVKNCKVAVYTCNIEQASTETKNSVVIRSSEELLNYNVSEEKAMEEEIKAIHDTGVKVIVSQGGFGEMALHFIEQYGMMAIKCPSKFQIQRLCQAIGARMLVKVQPPTPDDMGTCSSVDITEIGDKKVAVFQQAEDVDVSGITTIIIRGATQNVMDEVERAVDDGVNAFKSLTKDDRLLAGAGACEVELYSQLSKYADETPGLEQYAIRKCAEAFLVVPKTLSESAGLDSSVAISNLTAAHAEGKTTWGIDVHNVAGLDAKENDIFDLFNTKYWGIKLSTDAAMNILSVDQIIMARPAGGPKMKNPNQGHWDEQGEGL</sequence>
<dbReference type="OrthoDB" id="1748577at2759"/>
<keyword evidence="5 11" id="KW-0067">ATP-binding</keyword>
<keyword evidence="6" id="KW-0809">Transit peptide</keyword>
<dbReference type="EMBL" id="VFQX01000015">
    <property type="protein sequence ID" value="KAF0981288.1"/>
    <property type="molecule type" value="Genomic_DNA"/>
</dbReference>
<proteinExistence type="inferred from homology"/>
<comment type="caution">
    <text evidence="13">The sequence shown here is derived from an EMBL/GenBank/DDBJ whole genome shotgun (WGS) entry which is preliminary data.</text>
</comment>
<dbReference type="InterPro" id="IPR002423">
    <property type="entry name" value="Cpn60/GroEL/TCP-1"/>
</dbReference>
<feature type="region of interest" description="Disordered" evidence="12">
    <location>
        <begin position="534"/>
        <end position="554"/>
    </location>
</feature>
<dbReference type="GO" id="GO:0005737">
    <property type="term" value="C:cytoplasm"/>
    <property type="evidence" value="ECO:0007669"/>
    <property type="project" value="UniProtKB-SubCell"/>
</dbReference>
<dbReference type="InterPro" id="IPR027413">
    <property type="entry name" value="GROEL-like_equatorial_sf"/>
</dbReference>
<accession>A0A6A5C639</accession>
<evidence type="ECO:0000313" key="14">
    <source>
        <dbReference type="Proteomes" id="UP000444721"/>
    </source>
</evidence>
<dbReference type="RefSeq" id="XP_044566001.1">
    <property type="nucleotide sequence ID" value="XM_044703079.1"/>
</dbReference>
<keyword evidence="7" id="KW-0346">Stress response</keyword>
<evidence type="ECO:0000256" key="6">
    <source>
        <dbReference type="ARBA" id="ARBA00022946"/>
    </source>
</evidence>
<dbReference type="FunFam" id="3.50.7.10:FF:000008">
    <property type="entry name" value="T-complex protein 1 subunit theta"/>
    <property type="match status" value="1"/>
</dbReference>
<comment type="similarity">
    <text evidence="2 11">Belongs to the TCP-1 chaperonin family.</text>
</comment>
<dbReference type="NCBIfam" id="TIGR02346">
    <property type="entry name" value="chap_CCT_theta"/>
    <property type="match status" value="1"/>
</dbReference>
<dbReference type="PANTHER" id="PTHR11353">
    <property type="entry name" value="CHAPERONIN"/>
    <property type="match status" value="1"/>
</dbReference>
<dbReference type="VEuPathDB" id="AmoebaDB:NfTy_023890"/>
<dbReference type="GO" id="GO:0005524">
    <property type="term" value="F:ATP binding"/>
    <property type="evidence" value="ECO:0007669"/>
    <property type="project" value="UniProtKB-KW"/>
</dbReference>
<keyword evidence="14" id="KW-1185">Reference proteome</keyword>
<dbReference type="VEuPathDB" id="AmoebaDB:NF0069080"/>
<protein>
    <recommendedName>
        <fullName evidence="10">CCT-theta</fullName>
    </recommendedName>
</protein>
<evidence type="ECO:0000256" key="12">
    <source>
        <dbReference type="SAM" id="MobiDB-lite"/>
    </source>
</evidence>
<gene>
    <name evidence="13" type="ORF">FDP41_012548</name>
</gene>
<comment type="subcellular location">
    <subcellularLocation>
        <location evidence="1">Cytoplasm</location>
    </subcellularLocation>
</comment>
<dbReference type="SUPFAM" id="SSF52029">
    <property type="entry name" value="GroEL apical domain-like"/>
    <property type="match status" value="1"/>
</dbReference>
<dbReference type="CDD" id="cd03341">
    <property type="entry name" value="TCP1_theta"/>
    <property type="match status" value="1"/>
</dbReference>
<evidence type="ECO:0000256" key="3">
    <source>
        <dbReference type="ARBA" id="ARBA00022490"/>
    </source>
</evidence>
<evidence type="ECO:0000256" key="10">
    <source>
        <dbReference type="ARBA" id="ARBA00029602"/>
    </source>
</evidence>
<dbReference type="GO" id="GO:0051082">
    <property type="term" value="F:unfolded protein binding"/>
    <property type="evidence" value="ECO:0007669"/>
    <property type="project" value="InterPro"/>
</dbReference>
<dbReference type="InterPro" id="IPR027410">
    <property type="entry name" value="TCP-1-like_intermed_sf"/>
</dbReference>
<dbReference type="InterPro" id="IPR012721">
    <property type="entry name" value="Chap_CCT_theta"/>
</dbReference>
<name>A0A6A5C639_NAEFO</name>
<dbReference type="PROSITE" id="PS00995">
    <property type="entry name" value="TCP1_3"/>
    <property type="match status" value="1"/>
</dbReference>
<evidence type="ECO:0000256" key="4">
    <source>
        <dbReference type="ARBA" id="ARBA00022741"/>
    </source>
</evidence>
<organism evidence="13 14">
    <name type="scientific">Naegleria fowleri</name>
    <name type="common">Brain eating amoeba</name>
    <dbReference type="NCBI Taxonomy" id="5763"/>
    <lineage>
        <taxon>Eukaryota</taxon>
        <taxon>Discoba</taxon>
        <taxon>Heterolobosea</taxon>
        <taxon>Tetramitia</taxon>
        <taxon>Eutetramitia</taxon>
        <taxon>Vahlkampfiidae</taxon>
        <taxon>Naegleria</taxon>
    </lineage>
</organism>
<dbReference type="GeneID" id="68119763"/>
<reference evidence="13 14" key="1">
    <citation type="journal article" date="2019" name="Sci. Rep.">
        <title>Nanopore sequencing improves the draft genome of the human pathogenic amoeba Naegleria fowleri.</title>
        <authorList>
            <person name="Liechti N."/>
            <person name="Schurch N."/>
            <person name="Bruggmann R."/>
            <person name="Wittwer M."/>
        </authorList>
    </citation>
    <scope>NUCLEOTIDE SEQUENCE [LARGE SCALE GENOMIC DNA]</scope>
    <source>
        <strain evidence="13 14">ATCC 30894</strain>
    </source>
</reference>
<keyword evidence="4 11" id="KW-0547">Nucleotide-binding</keyword>
<dbReference type="OMA" id="WGLKYAV"/>
<dbReference type="VEuPathDB" id="AmoebaDB:FDP41_012548"/>
<keyword evidence="3" id="KW-0963">Cytoplasm</keyword>
<dbReference type="GO" id="GO:0140662">
    <property type="term" value="F:ATP-dependent protein folding chaperone"/>
    <property type="evidence" value="ECO:0007669"/>
    <property type="project" value="InterPro"/>
</dbReference>
<evidence type="ECO:0000256" key="9">
    <source>
        <dbReference type="ARBA" id="ARBA00025467"/>
    </source>
</evidence>
<dbReference type="Gene3D" id="1.10.560.10">
    <property type="entry name" value="GroEL-like equatorial domain"/>
    <property type="match status" value="1"/>
</dbReference>
<dbReference type="InterPro" id="IPR002194">
    <property type="entry name" value="Chaperonin_TCP-1_CS"/>
</dbReference>
<dbReference type="AlphaFoldDB" id="A0A6A5C639"/>
<dbReference type="PRINTS" id="PR00304">
    <property type="entry name" value="TCOMPLEXTCP1"/>
</dbReference>
<evidence type="ECO:0000256" key="2">
    <source>
        <dbReference type="ARBA" id="ARBA00008020"/>
    </source>
</evidence>
<dbReference type="Gene3D" id="3.50.7.10">
    <property type="entry name" value="GroEL"/>
    <property type="match status" value="1"/>
</dbReference>
<evidence type="ECO:0000256" key="7">
    <source>
        <dbReference type="ARBA" id="ARBA00023016"/>
    </source>
</evidence>
<dbReference type="SUPFAM" id="SSF48592">
    <property type="entry name" value="GroEL equatorial domain-like"/>
    <property type="match status" value="1"/>
</dbReference>
<evidence type="ECO:0000256" key="5">
    <source>
        <dbReference type="ARBA" id="ARBA00022840"/>
    </source>
</evidence>
<evidence type="ECO:0000313" key="13">
    <source>
        <dbReference type="EMBL" id="KAF0981288.1"/>
    </source>
</evidence>